<gene>
    <name evidence="2" type="ORF">X975_19815</name>
</gene>
<feature type="non-terminal residue" evidence="2">
    <location>
        <position position="155"/>
    </location>
</feature>
<proteinExistence type="predicted"/>
<evidence type="ECO:0000313" key="3">
    <source>
        <dbReference type="Proteomes" id="UP000054359"/>
    </source>
</evidence>
<protein>
    <submittedName>
        <fullName evidence="2">Uncharacterized protein</fullName>
    </submittedName>
</protein>
<accession>A0A087UHJ9</accession>
<reference evidence="2 3" key="1">
    <citation type="submission" date="2013-11" db="EMBL/GenBank/DDBJ databases">
        <title>Genome sequencing of Stegodyphus mimosarum.</title>
        <authorList>
            <person name="Bechsgaard J."/>
        </authorList>
    </citation>
    <scope>NUCLEOTIDE SEQUENCE [LARGE SCALE GENOMIC DNA]</scope>
</reference>
<organism evidence="2 3">
    <name type="scientific">Stegodyphus mimosarum</name>
    <name type="common">African social velvet spider</name>
    <dbReference type="NCBI Taxonomy" id="407821"/>
    <lineage>
        <taxon>Eukaryota</taxon>
        <taxon>Metazoa</taxon>
        <taxon>Ecdysozoa</taxon>
        <taxon>Arthropoda</taxon>
        <taxon>Chelicerata</taxon>
        <taxon>Arachnida</taxon>
        <taxon>Araneae</taxon>
        <taxon>Araneomorphae</taxon>
        <taxon>Entelegynae</taxon>
        <taxon>Eresoidea</taxon>
        <taxon>Eresidae</taxon>
        <taxon>Stegodyphus</taxon>
    </lineage>
</organism>
<feature type="signal peptide" evidence="1">
    <location>
        <begin position="1"/>
        <end position="22"/>
    </location>
</feature>
<dbReference type="AlphaFoldDB" id="A0A087UHJ9"/>
<dbReference type="EMBL" id="KK119822">
    <property type="protein sequence ID" value="KFM76838.1"/>
    <property type="molecule type" value="Genomic_DNA"/>
</dbReference>
<feature type="chain" id="PRO_5001830540" evidence="1">
    <location>
        <begin position="23"/>
        <end position="155"/>
    </location>
</feature>
<dbReference type="Proteomes" id="UP000054359">
    <property type="component" value="Unassembled WGS sequence"/>
</dbReference>
<keyword evidence="1" id="KW-0732">Signal</keyword>
<keyword evidence="3" id="KW-1185">Reference proteome</keyword>
<sequence length="155" mass="17064">MSRLNFYVLSFLLLIYLWGCNGESNASKVADFICGTGGKPRSTPACIPRPGPPRPSSFVSSPVSSGYSAFVSCWEKLASCYTCGTDRKSDDMSECPLVTECTMTPENYDSPDIAMCYWKIFCNTPAGCQIELEGVMQKEEADAFFSYEKESGVLF</sequence>
<evidence type="ECO:0000313" key="2">
    <source>
        <dbReference type="EMBL" id="KFM76838.1"/>
    </source>
</evidence>
<evidence type="ECO:0000256" key="1">
    <source>
        <dbReference type="SAM" id="SignalP"/>
    </source>
</evidence>
<name>A0A087UHJ9_STEMI</name>